<keyword evidence="2" id="KW-1185">Reference proteome</keyword>
<dbReference type="EMBL" id="MU154559">
    <property type="protein sequence ID" value="KAF9495761.1"/>
    <property type="molecule type" value="Genomic_DNA"/>
</dbReference>
<gene>
    <name evidence="1" type="ORF">BDN71DRAFT_830851</name>
</gene>
<name>A0A9P5ZY17_PLEER</name>
<dbReference type="OrthoDB" id="10516871at2759"/>
<protein>
    <submittedName>
        <fullName evidence="1">Uncharacterized protein</fullName>
    </submittedName>
</protein>
<comment type="caution">
    <text evidence="1">The sequence shown here is derived from an EMBL/GenBank/DDBJ whole genome shotgun (WGS) entry which is preliminary data.</text>
</comment>
<reference evidence="1" key="1">
    <citation type="submission" date="2020-11" db="EMBL/GenBank/DDBJ databases">
        <authorList>
            <consortium name="DOE Joint Genome Institute"/>
            <person name="Ahrendt S."/>
            <person name="Riley R."/>
            <person name="Andreopoulos W."/>
            <person name="Labutti K."/>
            <person name="Pangilinan J."/>
            <person name="Ruiz-Duenas F.J."/>
            <person name="Barrasa J.M."/>
            <person name="Sanchez-Garcia M."/>
            <person name="Camarero S."/>
            <person name="Miyauchi S."/>
            <person name="Serrano A."/>
            <person name="Linde D."/>
            <person name="Babiker R."/>
            <person name="Drula E."/>
            <person name="Ayuso-Fernandez I."/>
            <person name="Pacheco R."/>
            <person name="Padilla G."/>
            <person name="Ferreira P."/>
            <person name="Barriuso J."/>
            <person name="Kellner H."/>
            <person name="Castanera R."/>
            <person name="Alfaro M."/>
            <person name="Ramirez L."/>
            <person name="Pisabarro A.G."/>
            <person name="Kuo A."/>
            <person name="Tritt A."/>
            <person name="Lipzen A."/>
            <person name="He G."/>
            <person name="Yan M."/>
            <person name="Ng V."/>
            <person name="Cullen D."/>
            <person name="Martin F."/>
            <person name="Rosso M.-N."/>
            <person name="Henrissat B."/>
            <person name="Hibbett D."/>
            <person name="Martinez A.T."/>
            <person name="Grigoriev I.V."/>
        </authorList>
    </citation>
    <scope>NUCLEOTIDE SEQUENCE</scope>
    <source>
        <strain evidence="1">ATCC 90797</strain>
    </source>
</reference>
<evidence type="ECO:0000313" key="2">
    <source>
        <dbReference type="Proteomes" id="UP000807025"/>
    </source>
</evidence>
<dbReference type="AlphaFoldDB" id="A0A9P5ZY17"/>
<sequence>MSDNFVMIKYPDDPEPIRRLSVYSVFWSGNNNERVKKVAVLMARMWKRITTDAEKREGNTAISSRLLTLREGRTTLKIFTIKSNEDWDLLACVGKIDNTVEEASDIVQVWNQGDGREHTDPDDPEVDVKLHEVEDFTVWS</sequence>
<dbReference type="Proteomes" id="UP000807025">
    <property type="component" value="Unassembled WGS sequence"/>
</dbReference>
<evidence type="ECO:0000313" key="1">
    <source>
        <dbReference type="EMBL" id="KAF9495761.1"/>
    </source>
</evidence>
<accession>A0A9P5ZY17</accession>
<organism evidence="1 2">
    <name type="scientific">Pleurotus eryngii</name>
    <name type="common">Boletus of the steppes</name>
    <dbReference type="NCBI Taxonomy" id="5323"/>
    <lineage>
        <taxon>Eukaryota</taxon>
        <taxon>Fungi</taxon>
        <taxon>Dikarya</taxon>
        <taxon>Basidiomycota</taxon>
        <taxon>Agaricomycotina</taxon>
        <taxon>Agaricomycetes</taxon>
        <taxon>Agaricomycetidae</taxon>
        <taxon>Agaricales</taxon>
        <taxon>Pleurotineae</taxon>
        <taxon>Pleurotaceae</taxon>
        <taxon>Pleurotus</taxon>
    </lineage>
</organism>
<proteinExistence type="predicted"/>